<dbReference type="PANTHER" id="PTHR44329">
    <property type="entry name" value="SERINE/THREONINE-PROTEIN KINASE TNNI3K-RELATED"/>
    <property type="match status" value="1"/>
</dbReference>
<evidence type="ECO:0000256" key="1">
    <source>
        <dbReference type="PROSITE-ProRule" id="PRU10141"/>
    </source>
</evidence>
<evidence type="ECO:0000313" key="3">
    <source>
        <dbReference type="EMBL" id="MDC0716831.1"/>
    </source>
</evidence>
<dbReference type="Proteomes" id="UP001221686">
    <property type="component" value="Unassembled WGS sequence"/>
</dbReference>
<accession>A0ABT5DT65</accession>
<keyword evidence="4" id="KW-1185">Reference proteome</keyword>
<dbReference type="RefSeq" id="WP_272085320.1">
    <property type="nucleotide sequence ID" value="NZ_JAQNDL010000001.1"/>
</dbReference>
<evidence type="ECO:0000259" key="2">
    <source>
        <dbReference type="PROSITE" id="PS50011"/>
    </source>
</evidence>
<dbReference type="Gene3D" id="3.30.200.20">
    <property type="entry name" value="Phosphorylase Kinase, domain 1"/>
    <property type="match status" value="1"/>
</dbReference>
<dbReference type="GO" id="GO:0016301">
    <property type="term" value="F:kinase activity"/>
    <property type="evidence" value="ECO:0007669"/>
    <property type="project" value="UniProtKB-KW"/>
</dbReference>
<dbReference type="InterPro" id="IPR000719">
    <property type="entry name" value="Prot_kinase_dom"/>
</dbReference>
<dbReference type="PROSITE" id="PS00107">
    <property type="entry name" value="PROTEIN_KINASE_ATP"/>
    <property type="match status" value="1"/>
</dbReference>
<sequence>MENPQLNSDITFQRSRIVLSSQVQYDLEQVVEEGMARPRLLGAGRFAKVFAAHQLIAGQPSRRVAFKVLHDNAGYQDERLFSQEVTLNREFTGNRAPGITPLLDVLLLGPLVLCGCGTLYHPTCPNGCGVPVERIDLKGRLYPVLRCNACDYELSAEFVPERGGELTGRRTKPCCSREMDPYANTGSVINFALREVMIMEVLESNLAEYAACIDYGERGALPAAWLDPGLELLGLLHPRKRQRALAQRVSLLAKVNLMVQIGETVAWLHERMQVVHKDLAPDNIMVHQRPAGTLADDVSGVDDVAALLDHAANQSTEIRVIDFGLADKEKLTRSWYEDADTNIAATKLPYLSPEARYRRQSIGTGLEFDHAQRRFRIPAGLAQSPASIRVGDIIADKHDRVHAHDLTIARIEDGHAYFEGNAPKHLPRHLEIVRPLGEAHDVYALGATFHYILTGRHDQVEALGNFAGAIQDQPCGLEIRAVCRRDNYANRRNSIREPFFRDEMMLVILRAMVRGLPGSFVIDRTERGAGPARMFLAELKLIQQELIAEVFAARSYARELRSRQIKAAPAMVLLALVACYALIPGKCESTEVLQSTIVAPQVAADSE</sequence>
<keyword evidence="3" id="KW-0418">Kinase</keyword>
<dbReference type="EMBL" id="JAQNDL010000001">
    <property type="protein sequence ID" value="MDC0716831.1"/>
    <property type="molecule type" value="Genomic_DNA"/>
</dbReference>
<keyword evidence="3" id="KW-0808">Transferase</keyword>
<dbReference type="InterPro" id="IPR011009">
    <property type="entry name" value="Kinase-like_dom_sf"/>
</dbReference>
<dbReference type="InterPro" id="IPR017441">
    <property type="entry name" value="Protein_kinase_ATP_BS"/>
</dbReference>
<comment type="caution">
    <text evidence="3">The sequence shown here is derived from an EMBL/GenBank/DDBJ whole genome shotgun (WGS) entry which is preliminary data.</text>
</comment>
<dbReference type="PROSITE" id="PS00109">
    <property type="entry name" value="PROTEIN_KINASE_TYR"/>
    <property type="match status" value="1"/>
</dbReference>
<keyword evidence="1" id="KW-0547">Nucleotide-binding</keyword>
<dbReference type="Pfam" id="PF07714">
    <property type="entry name" value="PK_Tyr_Ser-Thr"/>
    <property type="match status" value="1"/>
</dbReference>
<feature type="binding site" evidence="1">
    <location>
        <position position="67"/>
    </location>
    <ligand>
        <name>ATP</name>
        <dbReference type="ChEBI" id="CHEBI:30616"/>
    </ligand>
</feature>
<gene>
    <name evidence="3" type="ORF">POL25_08000</name>
</gene>
<dbReference type="PROSITE" id="PS50011">
    <property type="entry name" value="PROTEIN_KINASE_DOM"/>
    <property type="match status" value="1"/>
</dbReference>
<dbReference type="InterPro" id="IPR008266">
    <property type="entry name" value="Tyr_kinase_AS"/>
</dbReference>
<dbReference type="InterPro" id="IPR051681">
    <property type="entry name" value="Ser/Thr_Kinases-Pseudokinases"/>
</dbReference>
<name>A0ABT5DT65_9BACT</name>
<reference evidence="3 4" key="1">
    <citation type="submission" date="2022-11" db="EMBL/GenBank/DDBJ databases">
        <title>Minimal conservation of predation-associated metabolite biosynthetic gene clusters underscores biosynthetic potential of Myxococcota including descriptions for ten novel species: Archangium lansinium sp. nov., Myxococcus landrumus sp. nov., Nannocystis bai.</title>
        <authorList>
            <person name="Ahearne A."/>
            <person name="Stevens C."/>
            <person name="Dowd S."/>
        </authorList>
    </citation>
    <scope>NUCLEOTIDE SEQUENCE [LARGE SCALE GENOMIC DNA]</scope>
    <source>
        <strain evidence="3 4">BB15-2</strain>
    </source>
</reference>
<protein>
    <submittedName>
        <fullName evidence="3">Protein kinase</fullName>
    </submittedName>
</protein>
<dbReference type="SUPFAM" id="SSF56112">
    <property type="entry name" value="Protein kinase-like (PK-like)"/>
    <property type="match status" value="1"/>
</dbReference>
<feature type="domain" description="Protein kinase" evidence="2">
    <location>
        <begin position="35"/>
        <end position="571"/>
    </location>
</feature>
<proteinExistence type="predicted"/>
<dbReference type="PANTHER" id="PTHR44329:SF260">
    <property type="entry name" value="PROTEIN KINASE DOMAIN-CONTAINING PROTEIN"/>
    <property type="match status" value="1"/>
</dbReference>
<evidence type="ECO:0000313" key="4">
    <source>
        <dbReference type="Proteomes" id="UP001221686"/>
    </source>
</evidence>
<organism evidence="3 4">
    <name type="scientific">Nannocystis bainbridge</name>
    <dbReference type="NCBI Taxonomy" id="2995303"/>
    <lineage>
        <taxon>Bacteria</taxon>
        <taxon>Pseudomonadati</taxon>
        <taxon>Myxococcota</taxon>
        <taxon>Polyangia</taxon>
        <taxon>Nannocystales</taxon>
        <taxon>Nannocystaceae</taxon>
        <taxon>Nannocystis</taxon>
    </lineage>
</organism>
<keyword evidence="1" id="KW-0067">ATP-binding</keyword>
<dbReference type="Gene3D" id="1.10.510.10">
    <property type="entry name" value="Transferase(Phosphotransferase) domain 1"/>
    <property type="match status" value="1"/>
</dbReference>
<dbReference type="InterPro" id="IPR001245">
    <property type="entry name" value="Ser-Thr/Tyr_kinase_cat_dom"/>
</dbReference>
<dbReference type="SMART" id="SM00220">
    <property type="entry name" value="S_TKc"/>
    <property type="match status" value="1"/>
</dbReference>